<comment type="subcellular location">
    <subcellularLocation>
        <location evidence="1">Cell membrane</location>
        <topology evidence="1">Multi-pass membrane protein</topology>
    </subcellularLocation>
</comment>
<gene>
    <name evidence="12" type="ORF">CH339_09780</name>
</gene>
<keyword evidence="5" id="KW-0997">Cell inner membrane</keyword>
<keyword evidence="3" id="KW-0813">Transport</keyword>
<evidence type="ECO:0000256" key="2">
    <source>
        <dbReference type="ARBA" id="ARBA00011262"/>
    </source>
</evidence>
<feature type="transmembrane region" description="Helical" evidence="11">
    <location>
        <begin position="164"/>
        <end position="185"/>
    </location>
</feature>
<evidence type="ECO:0000256" key="6">
    <source>
        <dbReference type="ARBA" id="ARBA00022692"/>
    </source>
</evidence>
<feature type="transmembrane region" description="Helical" evidence="11">
    <location>
        <begin position="295"/>
        <end position="316"/>
    </location>
</feature>
<dbReference type="PANTHER" id="PTHR32196">
    <property type="entry name" value="ABC TRANSPORTER PERMEASE PROTEIN YPHD-RELATED-RELATED"/>
    <property type="match status" value="1"/>
</dbReference>
<dbReference type="GO" id="GO:0005886">
    <property type="term" value="C:plasma membrane"/>
    <property type="evidence" value="ECO:0007669"/>
    <property type="project" value="UniProtKB-SubCell"/>
</dbReference>
<keyword evidence="7 11" id="KW-1133">Transmembrane helix</keyword>
<evidence type="ECO:0000256" key="8">
    <source>
        <dbReference type="ARBA" id="ARBA00023136"/>
    </source>
</evidence>
<dbReference type="GO" id="GO:0022857">
    <property type="term" value="F:transmembrane transporter activity"/>
    <property type="evidence" value="ECO:0007669"/>
    <property type="project" value="InterPro"/>
</dbReference>
<accession>A0A327JMG0</accession>
<dbReference type="CDD" id="cd06579">
    <property type="entry name" value="TM_PBP1_transp_AraH_like"/>
    <property type="match status" value="1"/>
</dbReference>
<dbReference type="InterPro" id="IPR001851">
    <property type="entry name" value="ABC_transp_permease"/>
</dbReference>
<keyword evidence="6 11" id="KW-0812">Transmembrane</keyword>
<evidence type="ECO:0000256" key="3">
    <source>
        <dbReference type="ARBA" id="ARBA00022448"/>
    </source>
</evidence>
<evidence type="ECO:0000256" key="5">
    <source>
        <dbReference type="ARBA" id="ARBA00022519"/>
    </source>
</evidence>
<feature type="transmembrane region" description="Helical" evidence="11">
    <location>
        <begin position="12"/>
        <end position="35"/>
    </location>
</feature>
<feature type="transmembrane region" description="Helical" evidence="11">
    <location>
        <begin position="256"/>
        <end position="283"/>
    </location>
</feature>
<feature type="transmembrane region" description="Helical" evidence="11">
    <location>
        <begin position="92"/>
        <end position="117"/>
    </location>
</feature>
<feature type="transmembrane region" description="Helical" evidence="11">
    <location>
        <begin position="55"/>
        <end position="80"/>
    </location>
</feature>
<dbReference type="Proteomes" id="UP000249299">
    <property type="component" value="Unassembled WGS sequence"/>
</dbReference>
<dbReference type="RefSeq" id="WP_111434178.1">
    <property type="nucleotide sequence ID" value="NZ_JACIGG010000017.1"/>
</dbReference>
<organism evidence="12 13">
    <name type="scientific">Rhodobium orientis</name>
    <dbReference type="NCBI Taxonomy" id="34017"/>
    <lineage>
        <taxon>Bacteria</taxon>
        <taxon>Pseudomonadati</taxon>
        <taxon>Pseudomonadota</taxon>
        <taxon>Alphaproteobacteria</taxon>
        <taxon>Hyphomicrobiales</taxon>
        <taxon>Rhodobiaceae</taxon>
        <taxon>Rhodobium</taxon>
    </lineage>
</organism>
<feature type="transmembrane region" description="Helical" evidence="11">
    <location>
        <begin position="216"/>
        <end position="235"/>
    </location>
</feature>
<name>A0A327JMG0_9HYPH</name>
<dbReference type="Pfam" id="PF02653">
    <property type="entry name" value="BPD_transp_2"/>
    <property type="match status" value="1"/>
</dbReference>
<evidence type="ECO:0000313" key="13">
    <source>
        <dbReference type="Proteomes" id="UP000249299"/>
    </source>
</evidence>
<evidence type="ECO:0000256" key="4">
    <source>
        <dbReference type="ARBA" id="ARBA00022475"/>
    </source>
</evidence>
<dbReference type="OrthoDB" id="192433at2"/>
<evidence type="ECO:0000256" key="11">
    <source>
        <dbReference type="SAM" id="Phobius"/>
    </source>
</evidence>
<evidence type="ECO:0000313" key="12">
    <source>
        <dbReference type="EMBL" id="RAI27517.1"/>
    </source>
</evidence>
<keyword evidence="4" id="KW-1003">Cell membrane</keyword>
<comment type="caution">
    <text evidence="12">The sequence shown here is derived from an EMBL/GenBank/DDBJ whole genome shotgun (WGS) entry which is preliminary data.</text>
</comment>
<proteinExistence type="predicted"/>
<dbReference type="AlphaFoldDB" id="A0A327JMG0"/>
<evidence type="ECO:0000256" key="7">
    <source>
        <dbReference type="ARBA" id="ARBA00022989"/>
    </source>
</evidence>
<evidence type="ECO:0000256" key="10">
    <source>
        <dbReference type="ARBA" id="ARBA00039381"/>
    </source>
</evidence>
<dbReference type="EMBL" id="NPEV01000017">
    <property type="protein sequence ID" value="RAI27517.1"/>
    <property type="molecule type" value="Genomic_DNA"/>
</dbReference>
<dbReference type="PANTHER" id="PTHR32196:SF71">
    <property type="entry name" value="AUTOINDUCER 2 IMPORT SYSTEM PERMEASE PROTEIN LSRD"/>
    <property type="match status" value="1"/>
</dbReference>
<evidence type="ECO:0000256" key="1">
    <source>
        <dbReference type="ARBA" id="ARBA00004651"/>
    </source>
</evidence>
<comment type="subunit">
    <text evidence="2">The complex is composed of two ATP-binding proteins (LsrA), two transmembrane proteins (LsrC and LsrD) and a solute-binding protein (LsrB).</text>
</comment>
<protein>
    <recommendedName>
        <fullName evidence="10">Autoinducer 2 import system permease protein LsrD</fullName>
    </recommendedName>
</protein>
<sequence>MSINFAKIKVSGSWLQYIGLIVVTVLIVAFTHSVFGNVVTLANLRVLAMNMIFEAIMALGMTFVIILGGIDLSVASVFAFGEILVAKLMVEVGLSVPLAAAITVAVCALIGALNGAMIVSFRVHPMVVTLGTLLTLRGVNLAITDGRSISGFSDSFLWLGQGRILGVDFPIVFFAVAAVVLGMLLGHHRFFRQIYFIGGSERAAKYSGVDVARVKIAIYALSGFLAGCAGIMAAAKYGAAHWGHGNMAELKAIGSVAIGGADMMGGSGTIFGTVLGAIFLAVVHNAFVTSAVNPFWYDVVNGVMLLIAVLVSRVIAKQNERKMKSVRQQKIDRSLQPQSP</sequence>
<comment type="function">
    <text evidence="9">Part of the ABC transporter complex LsrABCD involved in autoinducer 2 (AI-2) import. Probably responsible for the translocation of the substrate across the membrane.</text>
</comment>
<keyword evidence="8 11" id="KW-0472">Membrane</keyword>
<evidence type="ECO:0000256" key="9">
    <source>
        <dbReference type="ARBA" id="ARBA00025439"/>
    </source>
</evidence>
<keyword evidence="13" id="KW-1185">Reference proteome</keyword>
<reference evidence="12 13" key="1">
    <citation type="submission" date="2017-07" db="EMBL/GenBank/DDBJ databases">
        <title>Draft Genome Sequences of Select Purple Nonsulfur Bacteria.</title>
        <authorList>
            <person name="Lasarre B."/>
            <person name="Mckinlay J.B."/>
        </authorList>
    </citation>
    <scope>NUCLEOTIDE SEQUENCE [LARGE SCALE GENOMIC DNA]</scope>
    <source>
        <strain evidence="12 13">DSM 11290</strain>
    </source>
</reference>